<dbReference type="EMBL" id="QRCT01000016">
    <property type="protein sequence ID" value="RDU23926.1"/>
    <property type="molecule type" value="Genomic_DNA"/>
</dbReference>
<feature type="domain" description="Peptidase C-terminal archaeal/bacterial" evidence="2">
    <location>
        <begin position="260"/>
        <end position="329"/>
    </location>
</feature>
<accession>A0A371AWG6</accession>
<dbReference type="Gene3D" id="2.60.120.380">
    <property type="match status" value="1"/>
</dbReference>
<protein>
    <recommendedName>
        <fullName evidence="2">Peptidase C-terminal archaeal/bacterial domain-containing protein</fullName>
    </recommendedName>
</protein>
<keyword evidence="1" id="KW-1133">Transmembrane helix</keyword>
<dbReference type="AlphaFoldDB" id="A0A371AWG6"/>
<keyword evidence="4" id="KW-1185">Reference proteome</keyword>
<dbReference type="OrthoDB" id="2049816at2"/>
<dbReference type="Proteomes" id="UP000255036">
    <property type="component" value="Unassembled WGS sequence"/>
</dbReference>
<keyword evidence="1" id="KW-0472">Membrane</keyword>
<gene>
    <name evidence="3" type="ORF">DWV06_06425</name>
</gene>
<keyword evidence="1" id="KW-0812">Transmembrane</keyword>
<dbReference type="RefSeq" id="WP_115481359.1">
    <property type="nucleotide sequence ID" value="NZ_QRCT01000016.1"/>
</dbReference>
<name>A0A371AWG6_9FIRM</name>
<proteinExistence type="predicted"/>
<dbReference type="SUPFAM" id="SSF89260">
    <property type="entry name" value="Collagen-binding domain"/>
    <property type="match status" value="1"/>
</dbReference>
<feature type="transmembrane region" description="Helical" evidence="1">
    <location>
        <begin position="12"/>
        <end position="30"/>
    </location>
</feature>
<dbReference type="Pfam" id="PF04151">
    <property type="entry name" value="PPC"/>
    <property type="match status" value="1"/>
</dbReference>
<reference evidence="3 4" key="1">
    <citation type="submission" date="2018-07" db="EMBL/GenBank/DDBJ databases">
        <title>Anaerosacharophilus polymeroproducens gen. nov. sp. nov., an anaerobic bacterium isolated from salt field.</title>
        <authorList>
            <person name="Kim W."/>
            <person name="Yang S.-H."/>
            <person name="Oh J."/>
            <person name="Lee J.-H."/>
            <person name="Kwon K.K."/>
        </authorList>
    </citation>
    <scope>NUCLEOTIDE SEQUENCE [LARGE SCALE GENOMIC DNA]</scope>
    <source>
        <strain evidence="3 4">MCWD5</strain>
    </source>
</reference>
<evidence type="ECO:0000256" key="1">
    <source>
        <dbReference type="SAM" id="Phobius"/>
    </source>
</evidence>
<organism evidence="3 4">
    <name type="scientific">Anaerosacchariphilus polymeriproducens</name>
    <dbReference type="NCBI Taxonomy" id="1812858"/>
    <lineage>
        <taxon>Bacteria</taxon>
        <taxon>Bacillati</taxon>
        <taxon>Bacillota</taxon>
        <taxon>Clostridia</taxon>
        <taxon>Lachnospirales</taxon>
        <taxon>Lachnospiraceae</taxon>
        <taxon>Anaerosacchariphilus</taxon>
    </lineage>
</organism>
<dbReference type="InterPro" id="IPR007280">
    <property type="entry name" value="Peptidase_C_arc/bac"/>
</dbReference>
<evidence type="ECO:0000259" key="2">
    <source>
        <dbReference type="Pfam" id="PF04151"/>
    </source>
</evidence>
<sequence>MKDKKIFLNRNYLTTIFCMIFCFLISGFHVKAQNNLLTEKTYTYVDCNTKKETFFTVVVPSNGYLTFQTKEPVDTVYKLYNNSNKLLDSTTVTKNSDYKATFSVKKGTYRLGTYSAKAANYSFNYLCSTDMQLDSAKIFNAYPATNKQKIYYKIKPSKDGYLALSPKNSTCFITLCNSRKKSLSSKNYSNPKMKSYKKVVYGVKKGTTYYLKLQSINCPKLTLKYTYKSVIDKSGSKRSKAYKLKSGKKVTGLIIANKKTTDWYKFKLRSPKKIKITLTGSTNDQFYIQIYNSKGESILYSAPYVYDANFKRNIISLHALKKETYYIKIARGNKKSSGYYNLKFK</sequence>
<evidence type="ECO:0000313" key="4">
    <source>
        <dbReference type="Proteomes" id="UP000255036"/>
    </source>
</evidence>
<evidence type="ECO:0000313" key="3">
    <source>
        <dbReference type="EMBL" id="RDU23926.1"/>
    </source>
</evidence>
<comment type="caution">
    <text evidence="3">The sequence shown here is derived from an EMBL/GenBank/DDBJ whole genome shotgun (WGS) entry which is preliminary data.</text>
</comment>